<feature type="transmembrane region" description="Helical" evidence="1">
    <location>
        <begin position="85"/>
        <end position="104"/>
    </location>
</feature>
<accession>A0ABV2ZJH0</accession>
<protein>
    <recommendedName>
        <fullName evidence="4">DUF3618 domain-containing protein</fullName>
    </recommendedName>
</protein>
<keyword evidence="1" id="KW-0472">Membrane</keyword>
<evidence type="ECO:0000313" key="3">
    <source>
        <dbReference type="Proteomes" id="UP001550739"/>
    </source>
</evidence>
<evidence type="ECO:0000256" key="1">
    <source>
        <dbReference type="SAM" id="Phobius"/>
    </source>
</evidence>
<keyword evidence="1" id="KW-1133">Transmembrane helix</keyword>
<keyword evidence="1" id="KW-0812">Transmembrane</keyword>
<name>A0ABV2ZJH0_9ACTN</name>
<evidence type="ECO:0000313" key="2">
    <source>
        <dbReference type="EMBL" id="MEU3782695.1"/>
    </source>
</evidence>
<dbReference type="RefSeq" id="WP_361703529.1">
    <property type="nucleotide sequence ID" value="NZ_JBEZVE010000009.1"/>
</dbReference>
<reference evidence="2 3" key="1">
    <citation type="submission" date="2024-06" db="EMBL/GenBank/DDBJ databases">
        <title>The Natural Products Discovery Center: Release of the First 8490 Sequenced Strains for Exploring Actinobacteria Biosynthetic Diversity.</title>
        <authorList>
            <person name="Kalkreuter E."/>
            <person name="Kautsar S.A."/>
            <person name="Yang D."/>
            <person name="Bader C.D."/>
            <person name="Teijaro C.N."/>
            <person name="Fluegel L."/>
            <person name="Davis C.M."/>
            <person name="Simpson J.R."/>
            <person name="Lauterbach L."/>
            <person name="Steele A.D."/>
            <person name="Gui C."/>
            <person name="Meng S."/>
            <person name="Li G."/>
            <person name="Viehrig K."/>
            <person name="Ye F."/>
            <person name="Su P."/>
            <person name="Kiefer A.F."/>
            <person name="Nichols A."/>
            <person name="Cepeda A.J."/>
            <person name="Yan W."/>
            <person name="Fan B."/>
            <person name="Jiang Y."/>
            <person name="Adhikari A."/>
            <person name="Zheng C.-J."/>
            <person name="Schuster L."/>
            <person name="Cowan T.M."/>
            <person name="Smanski M.J."/>
            <person name="Chevrette M.G."/>
            <person name="De Carvalho L.P.S."/>
            <person name="Shen B."/>
        </authorList>
    </citation>
    <scope>NUCLEOTIDE SEQUENCE [LARGE SCALE GENOMIC DNA]</scope>
    <source>
        <strain evidence="2 3">NPDC033843</strain>
    </source>
</reference>
<sequence>MNAPQDPGVYISPAQTFEEVRGLSRKVDQIDGKLDRILDETREIKGDLSDHESRIRALELGETERQKRETARIDELETRRWPLPAIGAVAALVGAAGGVAGFILR</sequence>
<proteinExistence type="predicted"/>
<evidence type="ECO:0008006" key="4">
    <source>
        <dbReference type="Google" id="ProtNLM"/>
    </source>
</evidence>
<comment type="caution">
    <text evidence="2">The sequence shown here is derived from an EMBL/GenBank/DDBJ whole genome shotgun (WGS) entry which is preliminary data.</text>
</comment>
<gene>
    <name evidence="2" type="ORF">AB0E89_19345</name>
</gene>
<dbReference type="Proteomes" id="UP001550739">
    <property type="component" value="Unassembled WGS sequence"/>
</dbReference>
<dbReference type="EMBL" id="JBEZVE010000009">
    <property type="protein sequence ID" value="MEU3782695.1"/>
    <property type="molecule type" value="Genomic_DNA"/>
</dbReference>
<organism evidence="2 3">
    <name type="scientific">Streptomyces sp. 900129855</name>
    <dbReference type="NCBI Taxonomy" id="3155129"/>
    <lineage>
        <taxon>Bacteria</taxon>
        <taxon>Bacillati</taxon>
        <taxon>Actinomycetota</taxon>
        <taxon>Actinomycetes</taxon>
        <taxon>Kitasatosporales</taxon>
        <taxon>Streptomycetaceae</taxon>
        <taxon>Streptomyces</taxon>
    </lineage>
</organism>
<keyword evidence="3" id="KW-1185">Reference proteome</keyword>